<name>A0ABR3B7W9_PHYBL</name>
<protein>
    <recommendedName>
        <fullName evidence="3">Reverse transcriptase Ty1/copia-type domain-containing protein</fullName>
    </recommendedName>
</protein>
<keyword evidence="2" id="KW-1185">Reference proteome</keyword>
<comment type="caution">
    <text evidence="1">The sequence shown here is derived from an EMBL/GenBank/DDBJ whole genome shotgun (WGS) entry which is preliminary data.</text>
</comment>
<feature type="non-terminal residue" evidence="1">
    <location>
        <position position="1"/>
    </location>
</feature>
<dbReference type="EMBL" id="JBCLYO010000002">
    <property type="protein sequence ID" value="KAL0092178.1"/>
    <property type="molecule type" value="Genomic_DNA"/>
</dbReference>
<accession>A0ABR3B7W9</accession>
<evidence type="ECO:0008006" key="3">
    <source>
        <dbReference type="Google" id="ProtNLM"/>
    </source>
</evidence>
<dbReference type="Proteomes" id="UP001448207">
    <property type="component" value="Unassembled WGS sequence"/>
</dbReference>
<proteinExistence type="predicted"/>
<evidence type="ECO:0000313" key="2">
    <source>
        <dbReference type="Proteomes" id="UP001448207"/>
    </source>
</evidence>
<evidence type="ECO:0000313" key="1">
    <source>
        <dbReference type="EMBL" id="KAL0092178.1"/>
    </source>
</evidence>
<gene>
    <name evidence="1" type="ORF">J3Q64DRAFT_1634564</name>
</gene>
<sequence>IIKKDLFISYRDFHTRLEALGVSVCRMKFFSYVDKLDFNFFKTTHKLRLNQNSLKQYFYGQNVTPIGLMINGKALFGWISQNSV</sequence>
<reference evidence="1 2" key="1">
    <citation type="submission" date="2024-04" db="EMBL/GenBank/DDBJ databases">
        <title>Symmetric and asymmetric DNA N6-adenine methylation regulates different biological responses in Mucorales.</title>
        <authorList>
            <consortium name="Lawrence Berkeley National Laboratory"/>
            <person name="Lax C."/>
            <person name="Mondo S.J."/>
            <person name="Osorio-Concepcion M."/>
            <person name="Muszewska A."/>
            <person name="Corrochano-Luque M."/>
            <person name="Gutierrez G."/>
            <person name="Riley R."/>
            <person name="Lipzen A."/>
            <person name="Guo J."/>
            <person name="Hundley H."/>
            <person name="Amirebrahimi M."/>
            <person name="Ng V."/>
            <person name="Lorenzo-Gutierrez D."/>
            <person name="Binder U."/>
            <person name="Yang J."/>
            <person name="Song Y."/>
            <person name="Canovas D."/>
            <person name="Navarro E."/>
            <person name="Freitag M."/>
            <person name="Gabaldon T."/>
            <person name="Grigoriev I.V."/>
            <person name="Corrochano L.M."/>
            <person name="Nicolas F.E."/>
            <person name="Garre V."/>
        </authorList>
    </citation>
    <scope>NUCLEOTIDE SEQUENCE [LARGE SCALE GENOMIC DNA]</scope>
    <source>
        <strain evidence="1 2">L51</strain>
    </source>
</reference>
<organism evidence="1 2">
    <name type="scientific">Phycomyces blakesleeanus</name>
    <dbReference type="NCBI Taxonomy" id="4837"/>
    <lineage>
        <taxon>Eukaryota</taxon>
        <taxon>Fungi</taxon>
        <taxon>Fungi incertae sedis</taxon>
        <taxon>Mucoromycota</taxon>
        <taxon>Mucoromycotina</taxon>
        <taxon>Mucoromycetes</taxon>
        <taxon>Mucorales</taxon>
        <taxon>Phycomycetaceae</taxon>
        <taxon>Phycomyces</taxon>
    </lineage>
</organism>